<feature type="DNA-binding region" description="H-T-H motif" evidence="2">
    <location>
        <begin position="29"/>
        <end position="48"/>
    </location>
</feature>
<reference evidence="4 5" key="1">
    <citation type="submission" date="2012-05" db="EMBL/GenBank/DDBJ databases">
        <authorList>
            <person name="Weinstock G."/>
            <person name="Sodergren E."/>
            <person name="Lobos E.A."/>
            <person name="Fulton L."/>
            <person name="Fulton R."/>
            <person name="Courtney L."/>
            <person name="Fronick C."/>
            <person name="O'Laughlin M."/>
            <person name="Godfrey J."/>
            <person name="Wilson R.M."/>
            <person name="Miner T."/>
            <person name="Farmer C."/>
            <person name="Delehaunty K."/>
            <person name="Cordes M."/>
            <person name="Minx P."/>
            <person name="Tomlinson C."/>
            <person name="Chen J."/>
            <person name="Wollam A."/>
            <person name="Pepin K.H."/>
            <person name="Bhonagiri V."/>
            <person name="Zhang X."/>
            <person name="Suruliraj S."/>
            <person name="Warren W."/>
            <person name="Mitreva M."/>
            <person name="Mardis E.R."/>
            <person name="Wilson R.K."/>
        </authorList>
    </citation>
    <scope>NUCLEOTIDE SEQUENCE [LARGE SCALE GENOMIC DNA]</scope>
    <source>
        <strain evidence="4 5">DSM 1785</strain>
    </source>
</reference>
<dbReference type="Pfam" id="PF14278">
    <property type="entry name" value="TetR_C_8"/>
    <property type="match status" value="1"/>
</dbReference>
<dbReference type="STRING" id="545697.HMPREF0216_00056"/>
<feature type="domain" description="HTH tetR-type" evidence="3">
    <location>
        <begin position="6"/>
        <end position="66"/>
    </location>
</feature>
<evidence type="ECO:0000259" key="3">
    <source>
        <dbReference type="PROSITE" id="PS50977"/>
    </source>
</evidence>
<gene>
    <name evidence="4" type="ORF">HMPREF0216_00056</name>
</gene>
<name>L1QNS9_9CLOT</name>
<dbReference type="AlphaFoldDB" id="L1QNS9"/>
<dbReference type="PANTHER" id="PTHR43479:SF7">
    <property type="entry name" value="TETR-FAMILY TRANSCRIPTIONAL REGULATOR"/>
    <property type="match status" value="1"/>
</dbReference>
<evidence type="ECO:0000256" key="1">
    <source>
        <dbReference type="ARBA" id="ARBA00023125"/>
    </source>
</evidence>
<evidence type="ECO:0000313" key="5">
    <source>
        <dbReference type="Proteomes" id="UP000010420"/>
    </source>
</evidence>
<dbReference type="RefSeq" id="WP_005209724.1">
    <property type="nucleotide sequence ID" value="NZ_KB291598.1"/>
</dbReference>
<dbReference type="HOGENOM" id="CLU_087539_0_0_9"/>
<accession>L1QNS9</accession>
<organism evidence="4 5">
    <name type="scientific">Clostridium celatum DSM 1785</name>
    <dbReference type="NCBI Taxonomy" id="545697"/>
    <lineage>
        <taxon>Bacteria</taxon>
        <taxon>Bacillati</taxon>
        <taxon>Bacillota</taxon>
        <taxon>Clostridia</taxon>
        <taxon>Eubacteriales</taxon>
        <taxon>Clostridiaceae</taxon>
        <taxon>Clostridium</taxon>
    </lineage>
</organism>
<dbReference type="Gene3D" id="1.10.357.10">
    <property type="entry name" value="Tetracycline Repressor, domain 2"/>
    <property type="match status" value="1"/>
</dbReference>
<keyword evidence="1 2" id="KW-0238">DNA-binding</keyword>
<dbReference type="InterPro" id="IPR001647">
    <property type="entry name" value="HTH_TetR"/>
</dbReference>
<dbReference type="PATRIC" id="fig|545697.3.peg.57"/>
<dbReference type="GO" id="GO:0003677">
    <property type="term" value="F:DNA binding"/>
    <property type="evidence" value="ECO:0007669"/>
    <property type="project" value="UniProtKB-UniRule"/>
</dbReference>
<dbReference type="Proteomes" id="UP000010420">
    <property type="component" value="Unassembled WGS sequence"/>
</dbReference>
<dbReference type="EMBL" id="AMEZ01000003">
    <property type="protein sequence ID" value="EKY29648.1"/>
    <property type="molecule type" value="Genomic_DNA"/>
</dbReference>
<dbReference type="OrthoDB" id="9810250at2"/>
<evidence type="ECO:0000256" key="2">
    <source>
        <dbReference type="PROSITE-ProRule" id="PRU00335"/>
    </source>
</evidence>
<dbReference type="PROSITE" id="PS50977">
    <property type="entry name" value="HTH_TETR_2"/>
    <property type="match status" value="1"/>
</dbReference>
<proteinExistence type="predicted"/>
<protein>
    <recommendedName>
        <fullName evidence="3">HTH tetR-type domain-containing protein</fullName>
    </recommendedName>
</protein>
<sequence>MDRRVKRTKKILYEALLTLMQNKAINKITVKELTELADINRKTFYLHYTDIFDMIDQIKENILLEFNDIISKHKFTSETKEDLYLLLNEIIIFIDTNYDILSILLGPHINADSNFIYKLKIIMKERCIDIWSNIFPNGNLKNYDYFYSFAFSGFIGLIQNWISLERQDSIEYLTKLSNGILNTCSIILNQPELD</sequence>
<dbReference type="PANTHER" id="PTHR43479">
    <property type="entry name" value="ACREF/ENVCD OPERON REPRESSOR-RELATED"/>
    <property type="match status" value="1"/>
</dbReference>
<dbReference type="InterPro" id="IPR039532">
    <property type="entry name" value="TetR_C_Firmicutes"/>
</dbReference>
<dbReference type="SUPFAM" id="SSF46689">
    <property type="entry name" value="Homeodomain-like"/>
    <property type="match status" value="1"/>
</dbReference>
<dbReference type="eggNOG" id="COG1309">
    <property type="taxonomic scope" value="Bacteria"/>
</dbReference>
<dbReference type="InterPro" id="IPR009057">
    <property type="entry name" value="Homeodomain-like_sf"/>
</dbReference>
<evidence type="ECO:0000313" key="4">
    <source>
        <dbReference type="EMBL" id="EKY29648.1"/>
    </source>
</evidence>
<keyword evidence="5" id="KW-1185">Reference proteome</keyword>
<dbReference type="InterPro" id="IPR050624">
    <property type="entry name" value="HTH-type_Tx_Regulator"/>
</dbReference>
<comment type="caution">
    <text evidence="4">The sequence shown here is derived from an EMBL/GenBank/DDBJ whole genome shotgun (WGS) entry which is preliminary data.</text>
</comment>